<evidence type="ECO:0000259" key="6">
    <source>
        <dbReference type="Pfam" id="PF02234"/>
    </source>
</evidence>
<feature type="region of interest" description="Disordered" evidence="5">
    <location>
        <begin position="1"/>
        <end position="61"/>
    </location>
</feature>
<proteinExistence type="inferred from homology"/>
<dbReference type="GO" id="GO:0051726">
    <property type="term" value="P:regulation of cell cycle"/>
    <property type="evidence" value="ECO:0007669"/>
    <property type="project" value="InterPro"/>
</dbReference>
<dbReference type="EMBL" id="JAMZMK010009524">
    <property type="protein sequence ID" value="KAI7735248.1"/>
    <property type="molecule type" value="Genomic_DNA"/>
</dbReference>
<evidence type="ECO:0000256" key="4">
    <source>
        <dbReference type="ARBA" id="ARBA00023306"/>
    </source>
</evidence>
<comment type="caution">
    <text evidence="7">The sequence shown here is derived from an EMBL/GenBank/DDBJ whole genome shotgun (WGS) entry which is preliminary data.</text>
</comment>
<dbReference type="Proteomes" id="UP001206925">
    <property type="component" value="Unassembled WGS sequence"/>
</dbReference>
<reference evidence="7" key="1">
    <citation type="submission" date="2022-06" db="EMBL/GenBank/DDBJ databases">
        <title>Uncovering the hologenomic basis of an extraordinary plant invasion.</title>
        <authorList>
            <person name="Bieker V.C."/>
            <person name="Martin M.D."/>
            <person name="Gilbert T."/>
            <person name="Hodgins K."/>
            <person name="Battlay P."/>
            <person name="Petersen B."/>
            <person name="Wilson J."/>
        </authorList>
    </citation>
    <scope>NUCLEOTIDE SEQUENCE</scope>
    <source>
        <strain evidence="7">AA19_3_7</strain>
        <tissue evidence="7">Leaf</tissue>
    </source>
</reference>
<comment type="subcellular location">
    <subcellularLocation>
        <location evidence="1">Nucleus</location>
        <location evidence="1">Nucleoplasm</location>
    </subcellularLocation>
</comment>
<evidence type="ECO:0000313" key="7">
    <source>
        <dbReference type="EMBL" id="KAI7735248.1"/>
    </source>
</evidence>
<keyword evidence="8" id="KW-1185">Reference proteome</keyword>
<dbReference type="AlphaFoldDB" id="A0AAD5C694"/>
<keyword evidence="4" id="KW-0131">Cell cycle</keyword>
<dbReference type="InterPro" id="IPR044275">
    <property type="entry name" value="KRP"/>
</dbReference>
<evidence type="ECO:0000256" key="1">
    <source>
        <dbReference type="ARBA" id="ARBA00004642"/>
    </source>
</evidence>
<comment type="similarity">
    <text evidence="2">Belongs to the CDI family. ICK/KRP subfamily.</text>
</comment>
<protein>
    <recommendedName>
        <fullName evidence="6">Cyclin-dependent kinase inhibitor domain-containing protein</fullName>
    </recommendedName>
</protein>
<gene>
    <name evidence="7" type="ORF">M8C21_030822</name>
</gene>
<evidence type="ECO:0000256" key="2">
    <source>
        <dbReference type="ARBA" id="ARBA00010274"/>
    </source>
</evidence>
<evidence type="ECO:0000256" key="3">
    <source>
        <dbReference type="ARBA" id="ARBA00023013"/>
    </source>
</evidence>
<sequence length="176" mass="19614">MEVAQPLDNSASTKRRKVGSNGDQLRLPSSIPERITPPDSDDVIHSSKNLSNSVENNGSTSSDINISASCCSVNSDLEETGETRGTVLRCNLSRRESFPLQQQLKTSTLSTNSMAEKPPMMINRVPLEKTPPAAELEEFFAAAEKKIQKQFKEKYNYDVVKDVPLKGRFEWIELKP</sequence>
<accession>A0AAD5C694</accession>
<dbReference type="Gene3D" id="4.10.365.10">
    <property type="entry name" value="p27"/>
    <property type="match status" value="1"/>
</dbReference>
<dbReference type="PANTHER" id="PTHR46776">
    <property type="entry name" value="CYCLIN-DEPENDENT KINASE INHIBITOR 4-RELATED"/>
    <property type="match status" value="1"/>
</dbReference>
<feature type="compositionally biased region" description="Polar residues" evidence="5">
    <location>
        <begin position="46"/>
        <end position="61"/>
    </location>
</feature>
<dbReference type="GO" id="GO:0004861">
    <property type="term" value="F:cyclin-dependent protein serine/threonine kinase inhibitor activity"/>
    <property type="evidence" value="ECO:0007669"/>
    <property type="project" value="InterPro"/>
</dbReference>
<name>A0AAD5C694_AMBAR</name>
<evidence type="ECO:0000313" key="8">
    <source>
        <dbReference type="Proteomes" id="UP001206925"/>
    </source>
</evidence>
<evidence type="ECO:0000256" key="5">
    <source>
        <dbReference type="SAM" id="MobiDB-lite"/>
    </source>
</evidence>
<feature type="domain" description="Cyclin-dependent kinase inhibitor" evidence="6">
    <location>
        <begin position="131"/>
        <end position="173"/>
    </location>
</feature>
<organism evidence="7 8">
    <name type="scientific">Ambrosia artemisiifolia</name>
    <name type="common">Common ragweed</name>
    <dbReference type="NCBI Taxonomy" id="4212"/>
    <lineage>
        <taxon>Eukaryota</taxon>
        <taxon>Viridiplantae</taxon>
        <taxon>Streptophyta</taxon>
        <taxon>Embryophyta</taxon>
        <taxon>Tracheophyta</taxon>
        <taxon>Spermatophyta</taxon>
        <taxon>Magnoliopsida</taxon>
        <taxon>eudicotyledons</taxon>
        <taxon>Gunneridae</taxon>
        <taxon>Pentapetalae</taxon>
        <taxon>asterids</taxon>
        <taxon>campanulids</taxon>
        <taxon>Asterales</taxon>
        <taxon>Asteraceae</taxon>
        <taxon>Asteroideae</taxon>
        <taxon>Heliantheae alliance</taxon>
        <taxon>Heliantheae</taxon>
        <taxon>Ambrosia</taxon>
    </lineage>
</organism>
<dbReference type="GO" id="GO:0005654">
    <property type="term" value="C:nucleoplasm"/>
    <property type="evidence" value="ECO:0007669"/>
    <property type="project" value="UniProtKB-SubCell"/>
</dbReference>
<keyword evidence="3" id="KW-0649">Protein kinase inhibitor</keyword>
<dbReference type="Pfam" id="PF02234">
    <property type="entry name" value="CDI"/>
    <property type="match status" value="1"/>
</dbReference>
<dbReference type="InterPro" id="IPR044898">
    <property type="entry name" value="CDI_dom_sf"/>
</dbReference>
<dbReference type="InterPro" id="IPR003175">
    <property type="entry name" value="CDI_dom"/>
</dbReference>